<dbReference type="InterPro" id="IPR005561">
    <property type="entry name" value="ANTAR"/>
</dbReference>
<dbReference type="GO" id="GO:0003723">
    <property type="term" value="F:RNA binding"/>
    <property type="evidence" value="ECO:0007669"/>
    <property type="project" value="InterPro"/>
</dbReference>
<dbReference type="SUPFAM" id="SSF55781">
    <property type="entry name" value="GAF domain-like"/>
    <property type="match status" value="1"/>
</dbReference>
<keyword evidence="3" id="KW-1185">Reference proteome</keyword>
<dbReference type="EMBL" id="BONO01000002">
    <property type="protein sequence ID" value="GIG34998.1"/>
    <property type="molecule type" value="Genomic_DNA"/>
</dbReference>
<feature type="domain" description="ANTAR" evidence="1">
    <location>
        <begin position="157"/>
        <end position="218"/>
    </location>
</feature>
<comment type="caution">
    <text evidence="2">The sequence shown here is derived from an EMBL/GenBank/DDBJ whole genome shotgun (WGS) entry which is preliminary data.</text>
</comment>
<dbReference type="Gene3D" id="1.10.10.10">
    <property type="entry name" value="Winged helix-like DNA-binding domain superfamily/Winged helix DNA-binding domain"/>
    <property type="match status" value="1"/>
</dbReference>
<evidence type="ECO:0000313" key="3">
    <source>
        <dbReference type="Proteomes" id="UP000642125"/>
    </source>
</evidence>
<dbReference type="InterPro" id="IPR036388">
    <property type="entry name" value="WH-like_DNA-bd_sf"/>
</dbReference>
<organism evidence="2 3">
    <name type="scientific">Cellulomonas pakistanensis</name>
    <dbReference type="NCBI Taxonomy" id="992287"/>
    <lineage>
        <taxon>Bacteria</taxon>
        <taxon>Bacillati</taxon>
        <taxon>Actinomycetota</taxon>
        <taxon>Actinomycetes</taxon>
        <taxon>Micrococcales</taxon>
        <taxon>Cellulomonadaceae</taxon>
        <taxon>Cellulomonas</taxon>
    </lineage>
</organism>
<accession>A0A919P8E1</accession>
<sequence>MAESCAVWPGTEPARSVRALLDDLVQVVARETGSAAEGAVHARRRGADWLITATGDRLTRSGASTDARGPWREVLGGGEPLVVGDLRDLDGAHPWHRRALTAGFRCLVGLPAPLARGGTAALTLYLDDAGACDPEVVRRAAGFAGEMASLIELHSTIPAREPVPSEAEAARLTRASVDHAVGVLMEARGLDEDEARRVLDVLRASQGRTLEAVAASVVRHAVRTPGRRGGLGGAAKAAR</sequence>
<protein>
    <recommendedName>
        <fullName evidence="1">ANTAR domain-containing protein</fullName>
    </recommendedName>
</protein>
<proteinExistence type="predicted"/>
<name>A0A919P8E1_9CELL</name>
<dbReference type="RefSeq" id="WP_203667040.1">
    <property type="nucleotide sequence ID" value="NZ_BONO01000002.1"/>
</dbReference>
<dbReference type="AlphaFoldDB" id="A0A919P8E1"/>
<dbReference type="Proteomes" id="UP000642125">
    <property type="component" value="Unassembled WGS sequence"/>
</dbReference>
<dbReference type="PROSITE" id="PS50921">
    <property type="entry name" value="ANTAR"/>
    <property type="match status" value="1"/>
</dbReference>
<evidence type="ECO:0000259" key="1">
    <source>
        <dbReference type="PROSITE" id="PS50921"/>
    </source>
</evidence>
<evidence type="ECO:0000313" key="2">
    <source>
        <dbReference type="EMBL" id="GIG34998.1"/>
    </source>
</evidence>
<reference evidence="2" key="1">
    <citation type="submission" date="2021-01" db="EMBL/GenBank/DDBJ databases">
        <title>Whole genome shotgun sequence of Cellulomonas pakistanensis NBRC 110800.</title>
        <authorList>
            <person name="Komaki H."/>
            <person name="Tamura T."/>
        </authorList>
    </citation>
    <scope>NUCLEOTIDE SEQUENCE</scope>
    <source>
        <strain evidence="2">NBRC 110800</strain>
    </source>
</reference>
<dbReference type="Pfam" id="PF03861">
    <property type="entry name" value="ANTAR"/>
    <property type="match status" value="1"/>
</dbReference>
<gene>
    <name evidence="2" type="ORF">Cpa01nite_03790</name>
</gene>
<dbReference type="SMART" id="SM01012">
    <property type="entry name" value="ANTAR"/>
    <property type="match status" value="1"/>
</dbReference>